<name>A0ABT0BVG4_9SPHN</name>
<dbReference type="RefSeq" id="WP_243924248.1">
    <property type="nucleotide sequence ID" value="NZ_JALHLG010000061.1"/>
</dbReference>
<protein>
    <submittedName>
        <fullName evidence="2">DNA/RNA non-specific endonuclease</fullName>
    </submittedName>
</protein>
<proteinExistence type="predicted"/>
<gene>
    <name evidence="2" type="ORF">MTR66_19915</name>
</gene>
<dbReference type="InterPro" id="IPR044929">
    <property type="entry name" value="DNA/RNA_non-sp_Endonuclease_sf"/>
</dbReference>
<dbReference type="EMBL" id="JALHLG010000061">
    <property type="protein sequence ID" value="MCJ2189066.1"/>
    <property type="molecule type" value="Genomic_DNA"/>
</dbReference>
<keyword evidence="2" id="KW-0255">Endonuclease</keyword>
<accession>A0ABT0BVG4</accession>
<feature type="domain" description="Type VII secretion system protein EssD-like" evidence="1">
    <location>
        <begin position="276"/>
        <end position="409"/>
    </location>
</feature>
<dbReference type="GO" id="GO:0004519">
    <property type="term" value="F:endonuclease activity"/>
    <property type="evidence" value="ECO:0007669"/>
    <property type="project" value="UniProtKB-KW"/>
</dbReference>
<dbReference type="InterPro" id="IPR044927">
    <property type="entry name" value="Endonuclea_NS_2"/>
</dbReference>
<evidence type="ECO:0000313" key="2">
    <source>
        <dbReference type="EMBL" id="MCJ2189066.1"/>
    </source>
</evidence>
<sequence>MVEAAGSMDASGPSAANAGGGNTAFSGGFDQTGSGSAAQDMNALAAGLENQRQSDPEAAAQAIAEMEATMTPVERGQFAAALDSARASANDNALAAPDPGTLALDLGQMALDITGIVDPTPISDGSNAAISLGRSIASAVSGEWGAAGGHLANAGISAVGIVPALGDLAKAGKIGPWARTVADAVSAVAHNPALRESVEPALHAVHDAVGRIPQSALDAMPASARESIDAMRRQLDDFFAPGARQVDEAAQRALQGGVRRFDNADDFNAAANAATPNTRYEYGAYSYSTDARGRVDVAEGTLDLTPTGRNDPALQAEIGHEGKPTDVGFHLIADRFGGQTNRLNVVPGNGKPLGDGTANLNQGAFKRFENTVADLAGDGRTVEVRITAQYDAANASNRPDSFRAQYRVEGGDWITRQFTNK</sequence>
<keyword evidence="2" id="KW-0378">Hydrolase</keyword>
<comment type="caution">
    <text evidence="2">The sequence shown here is derived from an EMBL/GenBank/DDBJ whole genome shotgun (WGS) entry which is preliminary data.</text>
</comment>
<dbReference type="CDD" id="cd20745">
    <property type="entry name" value="FIX_RhsA_AHH_HNH-like"/>
    <property type="match status" value="1"/>
</dbReference>
<evidence type="ECO:0000313" key="3">
    <source>
        <dbReference type="Proteomes" id="UP001202281"/>
    </source>
</evidence>
<reference evidence="2 3" key="1">
    <citation type="submission" date="2022-04" db="EMBL/GenBank/DDBJ databases">
        <title>Identification of a novel bacterium isolated from mangrove sediments.</title>
        <authorList>
            <person name="Pan X."/>
        </authorList>
    </citation>
    <scope>NUCLEOTIDE SEQUENCE [LARGE SCALE GENOMIC DNA]</scope>
    <source>
        <strain evidence="2 3">B2638</strain>
    </source>
</reference>
<keyword evidence="2" id="KW-0540">Nuclease</keyword>
<dbReference type="Pfam" id="PF13930">
    <property type="entry name" value="Endonuclea_NS_2"/>
    <property type="match status" value="1"/>
</dbReference>
<keyword evidence="3" id="KW-1185">Reference proteome</keyword>
<organism evidence="2 3">
    <name type="scientific">Novosphingobium beihaiensis</name>
    <dbReference type="NCBI Taxonomy" id="2930389"/>
    <lineage>
        <taxon>Bacteria</taxon>
        <taxon>Pseudomonadati</taxon>
        <taxon>Pseudomonadota</taxon>
        <taxon>Alphaproteobacteria</taxon>
        <taxon>Sphingomonadales</taxon>
        <taxon>Sphingomonadaceae</taxon>
        <taxon>Novosphingobium</taxon>
    </lineage>
</organism>
<dbReference type="Gene3D" id="3.40.570.10">
    <property type="entry name" value="Extracellular Endonuclease, subunit A"/>
    <property type="match status" value="1"/>
</dbReference>
<dbReference type="Proteomes" id="UP001202281">
    <property type="component" value="Unassembled WGS sequence"/>
</dbReference>
<evidence type="ECO:0000259" key="1">
    <source>
        <dbReference type="Pfam" id="PF13930"/>
    </source>
</evidence>